<reference evidence="1" key="1">
    <citation type="journal article" date="2020" name="mSystems">
        <title>Genome- and Community-Level Interaction Insights into Carbon Utilization and Element Cycling Functions of Hydrothermarchaeota in Hydrothermal Sediment.</title>
        <authorList>
            <person name="Zhou Z."/>
            <person name="Liu Y."/>
            <person name="Xu W."/>
            <person name="Pan J."/>
            <person name="Luo Z.H."/>
            <person name="Li M."/>
        </authorList>
    </citation>
    <scope>NUCLEOTIDE SEQUENCE [LARGE SCALE GENOMIC DNA]</scope>
    <source>
        <strain evidence="1">SpSt-1182</strain>
    </source>
</reference>
<sequence length="912" mass="98479">MNRGNQGDKMRSLLIIAALAATLAAMPVGIEPVVVTGVDGSQQTYFRIRTETGTIDNYPAPGPSASVLADTAVLWVDRNHRAAICQSIALSGDGVHVLADWYLNVERADYYRTLAGNVPRWSAPGSYTGNYGGQQIGASRDGRVLALSGRTHAHKWSRTSGIPDWTYPYPVSANGYARASHDGSTVAAAQNGTVYALDVASGDTFWTAPFPSPERLQGLDLSDDGSIVAVTIYDSCLVYDSGVRRPGIPIGTSSAGTQYPAAISGDGNLIVTGDYQGRVRLWRWDGSGYVMRWSAQAGTPWVAGVGISRDGSTIACGSGYNDGRLSVYDSSSATPLWTYQGYGSQGAYVPSVALSADGSRIAAASWGDRATTGTFHVFTIHDRASSTPLIGITRNEEPGSLFACDISDDGTFAVAGGKAVHAQVMGNGGQVYAVIVGERDSVNVGMHLTSAPGRHIQVGQNITPAATVANYGRVTTDLSAFLRITTDTDSLIYLDSAVVTDLAPEATRSVTFSNWTPADYGLYDCAFYTVCPGDNYAGDDTALVRAKCFHDGRPEYVGPPFKENTVNQSLVPRVTVRNNGSYADALSGKLIIRDSAGATVYEEDFTTAQLAPESSAVMTLPEFTSADVGPHQAIAIAHSPDDFFPKNDTLVSDFSVTWEIIYDDGLADSYYWVGRRDDDRFYVRFTPTLDPPLSLRGGRIYVNMANQPFEYVMVCKDDGAGRPDTNAVLQRVPNVMTPVAPGWIEFELDVTLRSSDDVWLISRWTDASAAMGVGADNTPPIHRRSYFSSNQDTFRLWTTHDWMMRLTQSVDVGVTDSPIEPRFLRLLAPEPNPFTRQIRLSYEVPVAGPVRLRLFDASGRVVATLADGEHRPGRHTATWHPETGRLSAGLYFARLTQPSTGATRVQKLVKLD</sequence>
<evidence type="ECO:0000313" key="1">
    <source>
        <dbReference type="EMBL" id="HDQ99524.1"/>
    </source>
</evidence>
<proteinExistence type="predicted"/>
<gene>
    <name evidence="1" type="ORF">ENN51_04475</name>
</gene>
<dbReference type="InterPro" id="IPR011047">
    <property type="entry name" value="Quinoprotein_ADH-like_sf"/>
</dbReference>
<dbReference type="Proteomes" id="UP000885672">
    <property type="component" value="Unassembled WGS sequence"/>
</dbReference>
<dbReference type="InterPro" id="IPR026444">
    <property type="entry name" value="Secre_tail"/>
</dbReference>
<organism evidence="1">
    <name type="scientific">candidate division WOR-3 bacterium</name>
    <dbReference type="NCBI Taxonomy" id="2052148"/>
    <lineage>
        <taxon>Bacteria</taxon>
        <taxon>Bacteria division WOR-3</taxon>
    </lineage>
</organism>
<accession>A0A7V0T5E6</accession>
<dbReference type="NCBIfam" id="TIGR04183">
    <property type="entry name" value="Por_Secre_tail"/>
    <property type="match status" value="1"/>
</dbReference>
<protein>
    <submittedName>
        <fullName evidence="1">T9SS type A sorting domain-containing protein</fullName>
    </submittedName>
</protein>
<dbReference type="Gene3D" id="2.130.10.10">
    <property type="entry name" value="YVTN repeat-like/Quinoprotein amine dehydrogenase"/>
    <property type="match status" value="1"/>
</dbReference>
<dbReference type="EMBL" id="DSBX01000169">
    <property type="protein sequence ID" value="HDQ99524.1"/>
    <property type="molecule type" value="Genomic_DNA"/>
</dbReference>
<dbReference type="Gene3D" id="2.40.128.630">
    <property type="match status" value="1"/>
</dbReference>
<comment type="caution">
    <text evidence="1">The sequence shown here is derived from an EMBL/GenBank/DDBJ whole genome shotgun (WGS) entry which is preliminary data.</text>
</comment>
<dbReference type="AlphaFoldDB" id="A0A7V0T5E6"/>
<dbReference type="SUPFAM" id="SSF50998">
    <property type="entry name" value="Quinoprotein alcohol dehydrogenase-like"/>
    <property type="match status" value="1"/>
</dbReference>
<name>A0A7V0T5E6_UNCW3</name>
<dbReference type="InterPro" id="IPR015943">
    <property type="entry name" value="WD40/YVTN_repeat-like_dom_sf"/>
</dbReference>
<dbReference type="Gene3D" id="2.60.40.4070">
    <property type="match status" value="1"/>
</dbReference>